<dbReference type="Gene3D" id="4.10.280.10">
    <property type="entry name" value="Helix-loop-helix DNA-binding domain"/>
    <property type="match status" value="1"/>
</dbReference>
<evidence type="ECO:0000313" key="3">
    <source>
        <dbReference type="Proteomes" id="UP000507470"/>
    </source>
</evidence>
<protein>
    <submittedName>
        <fullName evidence="2">BHLHB8</fullName>
    </submittedName>
</protein>
<gene>
    <name evidence="2" type="ORF">MCOR_9687</name>
</gene>
<dbReference type="GO" id="GO:0070888">
    <property type="term" value="F:E-box binding"/>
    <property type="evidence" value="ECO:0007669"/>
    <property type="project" value="TreeGrafter"/>
</dbReference>
<proteinExistence type="predicted"/>
<dbReference type="GO" id="GO:0061564">
    <property type="term" value="P:axon development"/>
    <property type="evidence" value="ECO:0007669"/>
    <property type="project" value="TreeGrafter"/>
</dbReference>
<dbReference type="GO" id="GO:0005634">
    <property type="term" value="C:nucleus"/>
    <property type="evidence" value="ECO:0007669"/>
    <property type="project" value="TreeGrafter"/>
</dbReference>
<dbReference type="PANTHER" id="PTHR19290">
    <property type="entry name" value="BASIC HELIX-LOOP-HELIX PROTEIN NEUROGENIN-RELATED"/>
    <property type="match status" value="1"/>
</dbReference>
<dbReference type="OrthoDB" id="5969565at2759"/>
<reference evidence="2 3" key="1">
    <citation type="submission" date="2020-06" db="EMBL/GenBank/DDBJ databases">
        <authorList>
            <person name="Li R."/>
            <person name="Bekaert M."/>
        </authorList>
    </citation>
    <scope>NUCLEOTIDE SEQUENCE [LARGE SCALE GENOMIC DNA]</scope>
    <source>
        <strain evidence="3">wild</strain>
    </source>
</reference>
<dbReference type="PANTHER" id="PTHR19290:SF164">
    <property type="entry name" value="BHLH DOMAIN-CONTAINING PROTEIN"/>
    <property type="match status" value="1"/>
</dbReference>
<evidence type="ECO:0000313" key="2">
    <source>
        <dbReference type="EMBL" id="CAC5371108.1"/>
    </source>
</evidence>
<dbReference type="PROSITE" id="PS50888">
    <property type="entry name" value="BHLH"/>
    <property type="match status" value="1"/>
</dbReference>
<dbReference type="GO" id="GO:0007423">
    <property type="term" value="P:sensory organ development"/>
    <property type="evidence" value="ECO:0007669"/>
    <property type="project" value="TreeGrafter"/>
</dbReference>
<dbReference type="GO" id="GO:0045944">
    <property type="term" value="P:positive regulation of transcription by RNA polymerase II"/>
    <property type="evidence" value="ECO:0007669"/>
    <property type="project" value="TreeGrafter"/>
</dbReference>
<accession>A0A6J8ANA9</accession>
<dbReference type="InterPro" id="IPR036638">
    <property type="entry name" value="HLH_DNA-bd_sf"/>
</dbReference>
<dbReference type="GO" id="GO:0000981">
    <property type="term" value="F:DNA-binding transcription factor activity, RNA polymerase II-specific"/>
    <property type="evidence" value="ECO:0007669"/>
    <property type="project" value="TreeGrafter"/>
</dbReference>
<organism evidence="2 3">
    <name type="scientific">Mytilus coruscus</name>
    <name type="common">Sea mussel</name>
    <dbReference type="NCBI Taxonomy" id="42192"/>
    <lineage>
        <taxon>Eukaryota</taxon>
        <taxon>Metazoa</taxon>
        <taxon>Spiralia</taxon>
        <taxon>Lophotrochozoa</taxon>
        <taxon>Mollusca</taxon>
        <taxon>Bivalvia</taxon>
        <taxon>Autobranchia</taxon>
        <taxon>Pteriomorphia</taxon>
        <taxon>Mytilida</taxon>
        <taxon>Mytiloidea</taxon>
        <taxon>Mytilidae</taxon>
        <taxon>Mytilinae</taxon>
        <taxon>Mytilus</taxon>
    </lineage>
</organism>
<feature type="domain" description="BHLH" evidence="1">
    <location>
        <begin position="49"/>
        <end position="101"/>
    </location>
</feature>
<dbReference type="SUPFAM" id="SSF47459">
    <property type="entry name" value="HLH, helix-loop-helix DNA-binding domain"/>
    <property type="match status" value="1"/>
</dbReference>
<sequence>MESSNQKAAKFEGDTQCFEENCMYAEKDKENVHQITTRKRPTKSKCLEEDRLKTNERERQRMHQMNKGMEELKQVLPYSKSVNKLSKMSTLLLAREHIVSLQKTQKELHHLVQKLHNNLSRQSHNVPVMCMSTERASHSVFNRGLHIYKDYQINTQMRENFMEEKNRKKLQDITNTKRQGDVRPKIPYKFSIDALLSDY</sequence>
<dbReference type="InterPro" id="IPR011598">
    <property type="entry name" value="bHLH_dom"/>
</dbReference>
<dbReference type="GO" id="GO:0046983">
    <property type="term" value="F:protein dimerization activity"/>
    <property type="evidence" value="ECO:0007669"/>
    <property type="project" value="InterPro"/>
</dbReference>
<dbReference type="SMART" id="SM00353">
    <property type="entry name" value="HLH"/>
    <property type="match status" value="1"/>
</dbReference>
<dbReference type="Proteomes" id="UP000507470">
    <property type="component" value="Unassembled WGS sequence"/>
</dbReference>
<name>A0A6J8ANA9_MYTCO</name>
<keyword evidence="3" id="KW-1185">Reference proteome</keyword>
<evidence type="ECO:0000259" key="1">
    <source>
        <dbReference type="PROSITE" id="PS50888"/>
    </source>
</evidence>
<dbReference type="AlphaFoldDB" id="A0A6J8ANA9"/>
<dbReference type="Pfam" id="PF00010">
    <property type="entry name" value="HLH"/>
    <property type="match status" value="1"/>
</dbReference>
<dbReference type="InterPro" id="IPR050359">
    <property type="entry name" value="bHLH_transcription_factors"/>
</dbReference>
<dbReference type="EMBL" id="CACVKT020001747">
    <property type="protein sequence ID" value="CAC5371108.1"/>
    <property type="molecule type" value="Genomic_DNA"/>
</dbReference>